<dbReference type="Pfam" id="PF20150">
    <property type="entry name" value="2EXR"/>
    <property type="match status" value="1"/>
</dbReference>
<reference evidence="3 4" key="1">
    <citation type="submission" date="2023-01" db="EMBL/GenBank/DDBJ databases">
        <title>Analysis of 21 Apiospora genomes using comparative genomics revels a genus with tremendous synthesis potential of carbohydrate active enzymes and secondary metabolites.</title>
        <authorList>
            <person name="Sorensen T."/>
        </authorList>
    </citation>
    <scope>NUCLEOTIDE SEQUENCE [LARGE SCALE GENOMIC DNA]</scope>
    <source>
        <strain evidence="3 4">CBS 117206</strain>
    </source>
</reference>
<feature type="compositionally biased region" description="Basic and acidic residues" evidence="1">
    <location>
        <begin position="388"/>
        <end position="397"/>
    </location>
</feature>
<gene>
    <name evidence="3" type="ORF">PG999_002903</name>
</gene>
<evidence type="ECO:0000259" key="2">
    <source>
        <dbReference type="Pfam" id="PF20150"/>
    </source>
</evidence>
<feature type="domain" description="2EXR" evidence="2">
    <location>
        <begin position="21"/>
        <end position="136"/>
    </location>
</feature>
<evidence type="ECO:0000313" key="3">
    <source>
        <dbReference type="EMBL" id="KAK8130523.1"/>
    </source>
</evidence>
<feature type="compositionally biased region" description="Acidic residues" evidence="1">
    <location>
        <begin position="64"/>
        <end position="74"/>
    </location>
</feature>
<accession>A0AAW0R9Q0</accession>
<feature type="region of interest" description="Disordered" evidence="1">
    <location>
        <begin position="385"/>
        <end position="405"/>
    </location>
</feature>
<evidence type="ECO:0000256" key="1">
    <source>
        <dbReference type="SAM" id="MobiDB-lite"/>
    </source>
</evidence>
<feature type="region of interest" description="Disordered" evidence="1">
    <location>
        <begin position="56"/>
        <end position="94"/>
    </location>
</feature>
<dbReference type="AlphaFoldDB" id="A0AAW0R9Q0"/>
<dbReference type="InterPro" id="IPR045518">
    <property type="entry name" value="2EXR"/>
</dbReference>
<name>A0AAW0R9Q0_9PEZI</name>
<feature type="region of interest" description="Disordered" evidence="1">
    <location>
        <begin position="351"/>
        <end position="372"/>
    </location>
</feature>
<feature type="compositionally biased region" description="Basic residues" evidence="1">
    <location>
        <begin position="80"/>
        <end position="90"/>
    </location>
</feature>
<dbReference type="EMBL" id="JAQQWP010000002">
    <property type="protein sequence ID" value="KAK8130523.1"/>
    <property type="molecule type" value="Genomic_DNA"/>
</dbReference>
<evidence type="ECO:0000313" key="4">
    <source>
        <dbReference type="Proteomes" id="UP001392437"/>
    </source>
</evidence>
<sequence length="425" mass="49447">MESTSGGRRLHFNMPPGLESFPLFVKLPYDIRYRIWRELIYVPGIHFLKFEPTRNQPTRAISDQDSERDDDDDATAPLNPRRRPRHRPKRDTRSLYSANLTPIYPLPAADLSYYITANKNMTMLMLSCEEAADLATKATNKPGKLELDNKRLISLADSEDVICIDYPDLNRPTNLGSWASNLNQTQLDAVRYLAVRYHPYWDDTRRRCPYCGIVHQLSKMPLHRNLYEFVALFKNLERFYFIDYHTIKYSSAITTALQIPSPMQPFQAPRWCRPHQDLIQNAGGRKFLSGGRTYYELSPKDWQLNSNVFMRLSWVRSEYLKYCNKHSETTHKDPTTVKFWVLGCEYDSKLQKHRQNDERPAKSRHLRRQAKSQADIDTMMKRLSLNKGKGDGEKGGRMEFNQPAGLPVRFGGGKDATYEFQFSAN</sequence>
<feature type="compositionally biased region" description="Basic and acidic residues" evidence="1">
    <location>
        <begin position="351"/>
        <end position="361"/>
    </location>
</feature>
<keyword evidence="4" id="KW-1185">Reference proteome</keyword>
<organism evidence="3 4">
    <name type="scientific">Apiospora kogelbergensis</name>
    <dbReference type="NCBI Taxonomy" id="1337665"/>
    <lineage>
        <taxon>Eukaryota</taxon>
        <taxon>Fungi</taxon>
        <taxon>Dikarya</taxon>
        <taxon>Ascomycota</taxon>
        <taxon>Pezizomycotina</taxon>
        <taxon>Sordariomycetes</taxon>
        <taxon>Xylariomycetidae</taxon>
        <taxon>Amphisphaeriales</taxon>
        <taxon>Apiosporaceae</taxon>
        <taxon>Apiospora</taxon>
    </lineage>
</organism>
<dbReference type="Proteomes" id="UP001392437">
    <property type="component" value="Unassembled WGS sequence"/>
</dbReference>
<comment type="caution">
    <text evidence="3">The sequence shown here is derived from an EMBL/GenBank/DDBJ whole genome shotgun (WGS) entry which is preliminary data.</text>
</comment>
<protein>
    <recommendedName>
        <fullName evidence="2">2EXR domain-containing protein</fullName>
    </recommendedName>
</protein>
<proteinExistence type="predicted"/>